<gene>
    <name evidence="1" type="ORF">IW252_001449</name>
</gene>
<evidence type="ECO:0000313" key="2">
    <source>
        <dbReference type="Proteomes" id="UP000625033"/>
    </source>
</evidence>
<proteinExistence type="predicted"/>
<evidence type="ECO:0000313" key="1">
    <source>
        <dbReference type="EMBL" id="MBG6084682.1"/>
    </source>
</evidence>
<protein>
    <submittedName>
        <fullName evidence="1">Uncharacterized protein</fullName>
    </submittedName>
</protein>
<dbReference type="AlphaFoldDB" id="A0A931D934"/>
<dbReference type="RefSeq" id="WP_269211940.1">
    <property type="nucleotide sequence ID" value="NZ_JADOTZ010000001.1"/>
</dbReference>
<dbReference type="EMBL" id="JADOTZ010000001">
    <property type="protein sequence ID" value="MBG6084682.1"/>
    <property type="molecule type" value="Genomic_DNA"/>
</dbReference>
<keyword evidence="2" id="KW-1185">Reference proteome</keyword>
<reference evidence="1" key="1">
    <citation type="submission" date="2020-11" db="EMBL/GenBank/DDBJ databases">
        <title>Sequencing the genomes of 1000 actinobacteria strains.</title>
        <authorList>
            <person name="Klenk H.-P."/>
        </authorList>
    </citation>
    <scope>NUCLEOTIDE SEQUENCE</scope>
    <source>
        <strain evidence="1">DSM 26152</strain>
    </source>
</reference>
<accession>A0A931D934</accession>
<organism evidence="1 2">
    <name type="scientific">Zhihengliuella flava</name>
    <dbReference type="NCBI Taxonomy" id="1285193"/>
    <lineage>
        <taxon>Bacteria</taxon>
        <taxon>Bacillati</taxon>
        <taxon>Actinomycetota</taxon>
        <taxon>Actinomycetes</taxon>
        <taxon>Micrococcales</taxon>
        <taxon>Micrococcaceae</taxon>
        <taxon>Zhihengliuella</taxon>
    </lineage>
</organism>
<comment type="caution">
    <text evidence="1">The sequence shown here is derived from an EMBL/GenBank/DDBJ whole genome shotgun (WGS) entry which is preliminary data.</text>
</comment>
<sequence>MSRKHPKKGSQQITQSQYNREAIRLQAMQRRDANVPREMYFRVR</sequence>
<dbReference type="Proteomes" id="UP000625033">
    <property type="component" value="Unassembled WGS sequence"/>
</dbReference>
<name>A0A931D934_9MICC</name>